<dbReference type="STRING" id="415747.SAMN03097708_03162"/>
<dbReference type="OrthoDB" id="9787807at2"/>
<proteinExistence type="predicted"/>
<gene>
    <name evidence="1" type="ORF">SAMN03097708_03162</name>
</gene>
<dbReference type="RefSeq" id="WP_092999107.1">
    <property type="nucleotide sequence ID" value="NZ_FMWD01000015.1"/>
</dbReference>
<dbReference type="Proteomes" id="UP000199648">
    <property type="component" value="Unassembled WGS sequence"/>
</dbReference>
<evidence type="ECO:0000313" key="2">
    <source>
        <dbReference type="Proteomes" id="UP000199648"/>
    </source>
</evidence>
<keyword evidence="2" id="KW-1185">Reference proteome</keyword>
<reference evidence="1 2" key="1">
    <citation type="submission" date="2016-10" db="EMBL/GenBank/DDBJ databases">
        <authorList>
            <person name="de Groot N.N."/>
        </authorList>
    </citation>
    <scope>NUCLEOTIDE SEQUENCE [LARGE SCALE GENOMIC DNA]</scope>
    <source>
        <strain evidence="1 2">HLD2</strain>
    </source>
</reference>
<sequence>MAFELKEIVPWGRSFQEYVGMFALSEEDLTKPILGCGDGPASFNAELTRRGGAAVSVDPLYAFRADEISQRIDETFDAVMRQTRQNENEFVWDHIRSVNELGKVRMAAMQEFLSDYPQGRAEGRYLPSSAPRLSFADDSFSLALSSHFLFLYSDHLDLKFHIDTISELCRVCGETRIFPLLQLGATPSPHVEPVAEHFSAQGYEVTQVRVPYEFQRGGNQMLKIRKVEQSNEADAGKGSSHSEHL</sequence>
<accession>A0A1G5R0Q1</accession>
<evidence type="ECO:0008006" key="3">
    <source>
        <dbReference type="Google" id="ProtNLM"/>
    </source>
</evidence>
<name>A0A1G5R0Q1_9GAMM</name>
<dbReference type="EMBL" id="FMWD01000015">
    <property type="protein sequence ID" value="SCZ67557.1"/>
    <property type="molecule type" value="Genomic_DNA"/>
</dbReference>
<evidence type="ECO:0000313" key="1">
    <source>
        <dbReference type="EMBL" id="SCZ67557.1"/>
    </source>
</evidence>
<organism evidence="1 2">
    <name type="scientific">Thiohalomonas denitrificans</name>
    <dbReference type="NCBI Taxonomy" id="415747"/>
    <lineage>
        <taxon>Bacteria</taxon>
        <taxon>Pseudomonadati</taxon>
        <taxon>Pseudomonadota</taxon>
        <taxon>Gammaproteobacteria</taxon>
        <taxon>Thiohalomonadales</taxon>
        <taxon>Thiohalomonadaceae</taxon>
        <taxon>Thiohalomonas</taxon>
    </lineage>
</organism>
<dbReference type="AlphaFoldDB" id="A0A1G5R0Q1"/>
<protein>
    <recommendedName>
        <fullName evidence="3">SAM-dependent methyltransferase</fullName>
    </recommendedName>
</protein>